<dbReference type="GO" id="GO:0022857">
    <property type="term" value="F:transmembrane transporter activity"/>
    <property type="evidence" value="ECO:0007669"/>
    <property type="project" value="InterPro"/>
</dbReference>
<proteinExistence type="inferred from homology"/>
<comment type="subcellular location">
    <subcellularLocation>
        <location evidence="1">Membrane</location>
        <topology evidence="1">Multi-pass membrane protein</topology>
    </subcellularLocation>
</comment>
<feature type="transmembrane region" description="Helical" evidence="8">
    <location>
        <begin position="1090"/>
        <end position="1110"/>
    </location>
</feature>
<protein>
    <submittedName>
        <fullName evidence="10">Monosaccharide-sensing protein 2</fullName>
    </submittedName>
</protein>
<dbReference type="EMBL" id="RXIC02000025">
    <property type="protein sequence ID" value="KAB1207635.1"/>
    <property type="molecule type" value="Genomic_DNA"/>
</dbReference>
<feature type="region of interest" description="Disordered" evidence="7">
    <location>
        <begin position="876"/>
        <end position="907"/>
    </location>
</feature>
<dbReference type="Pfam" id="PF00083">
    <property type="entry name" value="Sugar_tr"/>
    <property type="match status" value="3"/>
</dbReference>
<evidence type="ECO:0000256" key="2">
    <source>
        <dbReference type="ARBA" id="ARBA00010992"/>
    </source>
</evidence>
<feature type="transmembrane region" description="Helical" evidence="8">
    <location>
        <begin position="133"/>
        <end position="157"/>
    </location>
</feature>
<dbReference type="InterPro" id="IPR050814">
    <property type="entry name" value="Myo-inositol_Transporter"/>
</dbReference>
<dbReference type="SUPFAM" id="SSF103473">
    <property type="entry name" value="MFS general substrate transporter"/>
    <property type="match status" value="2"/>
</dbReference>
<keyword evidence="4 8" id="KW-0812">Transmembrane</keyword>
<evidence type="ECO:0000256" key="3">
    <source>
        <dbReference type="ARBA" id="ARBA00022448"/>
    </source>
</evidence>
<comment type="caution">
    <text evidence="10">The sequence shown here is derived from an EMBL/GenBank/DDBJ whole genome shotgun (WGS) entry which is preliminary data.</text>
</comment>
<dbReference type="Gene3D" id="1.20.1250.20">
    <property type="entry name" value="MFS general substrate transporter like domains"/>
    <property type="match status" value="3"/>
</dbReference>
<comment type="similarity">
    <text evidence="2">Belongs to the major facilitator superfamily. Sugar transporter (TC 2.A.1.1) family.</text>
</comment>
<feature type="transmembrane region" description="Helical" evidence="8">
    <location>
        <begin position="163"/>
        <end position="185"/>
    </location>
</feature>
<feature type="transmembrane region" description="Helical" evidence="8">
    <location>
        <begin position="576"/>
        <end position="594"/>
    </location>
</feature>
<keyword evidence="5 8" id="KW-1133">Transmembrane helix</keyword>
<evidence type="ECO:0000256" key="1">
    <source>
        <dbReference type="ARBA" id="ARBA00004141"/>
    </source>
</evidence>
<dbReference type="InterPro" id="IPR005828">
    <property type="entry name" value="MFS_sugar_transport-like"/>
</dbReference>
<feature type="transmembrane region" description="Helical" evidence="8">
    <location>
        <begin position="74"/>
        <end position="92"/>
    </location>
</feature>
<keyword evidence="3" id="KW-0813">Transport</keyword>
<dbReference type="InterPro" id="IPR020846">
    <property type="entry name" value="MFS_dom"/>
</dbReference>
<feature type="compositionally biased region" description="Polar residues" evidence="7">
    <location>
        <begin position="363"/>
        <end position="375"/>
    </location>
</feature>
<reference evidence="10 11" key="1">
    <citation type="journal article" date="2019" name="Plant Biotechnol. J.">
        <title>The red bayberry genome and genetic basis of sex determination.</title>
        <authorList>
            <person name="Jia H.M."/>
            <person name="Jia H.J."/>
            <person name="Cai Q.L."/>
            <person name="Wang Y."/>
            <person name="Zhao H.B."/>
            <person name="Yang W.F."/>
            <person name="Wang G.Y."/>
            <person name="Li Y.H."/>
            <person name="Zhan D.L."/>
            <person name="Shen Y.T."/>
            <person name="Niu Q.F."/>
            <person name="Chang L."/>
            <person name="Qiu J."/>
            <person name="Zhao L."/>
            <person name="Xie H.B."/>
            <person name="Fu W.Y."/>
            <person name="Jin J."/>
            <person name="Li X.W."/>
            <person name="Jiao Y."/>
            <person name="Zhou C.C."/>
            <person name="Tu T."/>
            <person name="Chai C.Y."/>
            <person name="Gao J.L."/>
            <person name="Fan L.J."/>
            <person name="van de Weg E."/>
            <person name="Wang J.Y."/>
            <person name="Gao Z.S."/>
        </authorList>
    </citation>
    <scope>NUCLEOTIDE SEQUENCE [LARGE SCALE GENOMIC DNA]</scope>
    <source>
        <tissue evidence="10">Leaves</tissue>
    </source>
</reference>
<evidence type="ECO:0000256" key="6">
    <source>
        <dbReference type="ARBA" id="ARBA00023136"/>
    </source>
</evidence>
<evidence type="ECO:0000256" key="5">
    <source>
        <dbReference type="ARBA" id="ARBA00022989"/>
    </source>
</evidence>
<dbReference type="OrthoDB" id="6339427at2759"/>
<dbReference type="InterPro" id="IPR005829">
    <property type="entry name" value="Sugar_transporter_CS"/>
</dbReference>
<dbReference type="GO" id="GO:0016020">
    <property type="term" value="C:membrane"/>
    <property type="evidence" value="ECO:0007669"/>
    <property type="project" value="UniProtKB-SubCell"/>
</dbReference>
<feature type="transmembrane region" description="Helical" evidence="8">
    <location>
        <begin position="43"/>
        <end position="67"/>
    </location>
</feature>
<dbReference type="PANTHER" id="PTHR48020:SF35">
    <property type="entry name" value="SUGAR TRANSPORTER"/>
    <property type="match status" value="1"/>
</dbReference>
<dbReference type="PROSITE" id="PS00216">
    <property type="entry name" value="SUGAR_TRANSPORT_1"/>
    <property type="match status" value="2"/>
</dbReference>
<feature type="transmembrane region" description="Helical" evidence="8">
    <location>
        <begin position="635"/>
        <end position="659"/>
    </location>
</feature>
<dbReference type="FunFam" id="1.20.1250.20:FF:000103">
    <property type="entry name" value="monosaccharide-sensing protein 2"/>
    <property type="match status" value="1"/>
</dbReference>
<name>A0A6A1V5I4_9ROSI</name>
<dbReference type="Proteomes" id="UP000516437">
    <property type="component" value="Chromosome 7"/>
</dbReference>
<accession>A0A6A1V5I4</accession>
<keyword evidence="11" id="KW-1185">Reference proteome</keyword>
<feature type="transmembrane region" description="Helical" evidence="8">
    <location>
        <begin position="1053"/>
        <end position="1078"/>
    </location>
</feature>
<organism evidence="10 11">
    <name type="scientific">Morella rubra</name>
    <name type="common">Chinese bayberry</name>
    <dbReference type="NCBI Taxonomy" id="262757"/>
    <lineage>
        <taxon>Eukaryota</taxon>
        <taxon>Viridiplantae</taxon>
        <taxon>Streptophyta</taxon>
        <taxon>Embryophyta</taxon>
        <taxon>Tracheophyta</taxon>
        <taxon>Spermatophyta</taxon>
        <taxon>Magnoliopsida</taxon>
        <taxon>eudicotyledons</taxon>
        <taxon>Gunneridae</taxon>
        <taxon>Pentapetalae</taxon>
        <taxon>rosids</taxon>
        <taxon>fabids</taxon>
        <taxon>Fagales</taxon>
        <taxon>Myricaceae</taxon>
        <taxon>Morella</taxon>
    </lineage>
</organism>
<evidence type="ECO:0000256" key="4">
    <source>
        <dbReference type="ARBA" id="ARBA00022692"/>
    </source>
</evidence>
<evidence type="ECO:0000313" key="11">
    <source>
        <dbReference type="Proteomes" id="UP000516437"/>
    </source>
</evidence>
<evidence type="ECO:0000256" key="7">
    <source>
        <dbReference type="SAM" id="MobiDB-lite"/>
    </source>
</evidence>
<feature type="domain" description="Major facilitator superfamily (MFS) profile" evidence="9">
    <location>
        <begin position="7"/>
        <end position="691"/>
    </location>
</feature>
<feature type="transmembrane region" description="Helical" evidence="8">
    <location>
        <begin position="665"/>
        <end position="687"/>
    </location>
</feature>
<sequence length="1118" mass="119947">MSGAVFVAVAAAVGNLLQGWDNATIAGAVMYIKREFNLESEPAVEGLIVAMSLVGATLITTCSGAVADSLGRRPLLIVSSVLYFVSGLVMLWSPNVYVLLFARLLDGFGIGLSVTLIPVYISETAPPEIRGSLNTLPQFTGSAGMFLSYCMVFGMSLMKSPNWRLMLGILSVPSLVYLALTIFFLPESPRWLVSKGRMLEAKQVLKRLRGREDVSGEMALLVEGLGVGGDTSLEEYIIGPDNDIADNQDPYDEKDQIKLYAPEEGLSWIARPVAGQSTLGLVSRHGSMASRSGLVDPLVTLFGSVHEKLPETGSMRSMLFPHFGSMFSVGGNQTRQEEWDEESLAREGEECPSDAAAGDSDDNLQSPLISRQTTSLDKDLGPPPHGSLSSVRHGSLAQGKPADPVSSMGIGGGWQLAWKWSEREGKDGQKEGGFKRIYLHQDGVPGSQHGSIVSIPGGDAPADSEFIHAAALVSQPALYSAELMHQKPVGPAMVHPSEAASKGPIWRDLFEPGVKHALFVGVGIQILQQGLLCTLRGNSLESEPAVEGLIVAMSLVGATLITTCSGAVADSLGRRPLLIVSSVLYFVSGLVMLWSPNVYVLLFARLLDGFGIGLSVTLIPVYISETAPPEIRGSLNTLPQFTGSAGMFLSYCMVFGMSLMKSPNWRLMLGILSVPSLVYLALTTFFLPESPRWLVSKGRMLEAKQVLKRLRGREDVSGEMALLVEGLGVGGDTSLEEYIIGPDNDIADNQDPYDEKDQIKLYAPEEGLSWIARPVAGQSTLGLVSRHGSMASRSGLVDPLVTLFGSVHEKLPETGSMRSMLFPHFGSMFSWGEIKQDRKSGMRRVLPERVKNVHLMLLLGDSDDNLQSPLISRQTTSLDKDLGPPPHGSLSSVRHGSLAQGKPADPVSSMGIGGGWQLAWKWSEREGKDGQKEGGFKRIYLHQDGVPGSQHGSIVSIPGGDAPADSEFIHAAALVSQPALYSAELMHQKPVGPAMVHPSEAASKGPIWRDLFEPGVKHALFVGVGIQILQQFSGINGVLYYTPQILEQAGVGVLLSNIGISSASASLLISGLTTLLMLPCIAVAMRLMDIAGRGNFLLFSFSPNFLVLLFDGQKYVYA</sequence>
<evidence type="ECO:0000259" key="9">
    <source>
        <dbReference type="PROSITE" id="PS50850"/>
    </source>
</evidence>
<dbReference type="PANTHER" id="PTHR48020">
    <property type="entry name" value="PROTON MYO-INOSITOL COTRANSPORTER"/>
    <property type="match status" value="1"/>
</dbReference>
<dbReference type="AlphaFoldDB" id="A0A6A1V5I4"/>
<keyword evidence="6 8" id="KW-0472">Membrane</keyword>
<dbReference type="InterPro" id="IPR036259">
    <property type="entry name" value="MFS_trans_sf"/>
</dbReference>
<gene>
    <name evidence="10" type="ORF">CJ030_MR7G018997</name>
</gene>
<dbReference type="PROSITE" id="PS00217">
    <property type="entry name" value="SUGAR_TRANSPORT_2"/>
    <property type="match status" value="2"/>
</dbReference>
<feature type="transmembrane region" description="Helical" evidence="8">
    <location>
        <begin position="98"/>
        <end position="121"/>
    </location>
</feature>
<dbReference type="PROSITE" id="PS50850">
    <property type="entry name" value="MFS"/>
    <property type="match status" value="1"/>
</dbReference>
<feature type="region of interest" description="Disordered" evidence="7">
    <location>
        <begin position="332"/>
        <end position="408"/>
    </location>
</feature>
<feature type="transmembrane region" description="Helical" evidence="8">
    <location>
        <begin position="600"/>
        <end position="623"/>
    </location>
</feature>
<evidence type="ECO:0000256" key="8">
    <source>
        <dbReference type="SAM" id="Phobius"/>
    </source>
</evidence>
<evidence type="ECO:0000313" key="10">
    <source>
        <dbReference type="EMBL" id="KAB1207635.1"/>
    </source>
</evidence>